<comment type="similarity">
    <text evidence="1">Belongs to the Gfo/Idh/MocA family.</text>
</comment>
<dbReference type="SUPFAM" id="SSF51735">
    <property type="entry name" value="NAD(P)-binding Rossmann-fold domains"/>
    <property type="match status" value="1"/>
</dbReference>
<dbReference type="InterPro" id="IPR036291">
    <property type="entry name" value="NAD(P)-bd_dom_sf"/>
</dbReference>
<evidence type="ECO:0000259" key="4">
    <source>
        <dbReference type="Pfam" id="PF22725"/>
    </source>
</evidence>
<dbReference type="Proteomes" id="UP000095597">
    <property type="component" value="Unassembled WGS sequence"/>
</dbReference>
<feature type="domain" description="Gfo/Idh/MocA-like oxidoreductase N-terminal" evidence="3">
    <location>
        <begin position="4"/>
        <end position="123"/>
    </location>
</feature>
<reference evidence="5 6" key="1">
    <citation type="submission" date="2015-09" db="EMBL/GenBank/DDBJ databases">
        <authorList>
            <consortium name="Pathogen Informatics"/>
        </authorList>
    </citation>
    <scope>NUCLEOTIDE SEQUENCE [LARGE SCALE GENOMIC DNA]</scope>
    <source>
        <strain evidence="5 6">2789STDY5834961</strain>
    </source>
</reference>
<dbReference type="AlphaFoldDB" id="A0A173V2D8"/>
<feature type="domain" description="GFO/IDH/MocA-like oxidoreductase" evidence="4">
    <location>
        <begin position="134"/>
        <end position="252"/>
    </location>
</feature>
<evidence type="ECO:0000256" key="1">
    <source>
        <dbReference type="ARBA" id="ARBA00010928"/>
    </source>
</evidence>
<organism evidence="5 6">
    <name type="scientific">Dorea longicatena</name>
    <dbReference type="NCBI Taxonomy" id="88431"/>
    <lineage>
        <taxon>Bacteria</taxon>
        <taxon>Bacillati</taxon>
        <taxon>Bacillota</taxon>
        <taxon>Clostridia</taxon>
        <taxon>Lachnospirales</taxon>
        <taxon>Lachnospiraceae</taxon>
        <taxon>Dorea</taxon>
    </lineage>
</organism>
<gene>
    <name evidence="5" type="primary">afr_1</name>
    <name evidence="5" type="ORF">ERS852573_02453</name>
</gene>
<proteinExistence type="inferred from homology"/>
<dbReference type="PANTHER" id="PTHR22604">
    <property type="entry name" value="OXIDOREDUCTASES"/>
    <property type="match status" value="1"/>
</dbReference>
<evidence type="ECO:0000259" key="3">
    <source>
        <dbReference type="Pfam" id="PF01408"/>
    </source>
</evidence>
<evidence type="ECO:0000313" key="5">
    <source>
        <dbReference type="EMBL" id="CUN20445.1"/>
    </source>
</evidence>
<accession>A0A173V2D8</accession>
<dbReference type="Gene3D" id="3.30.360.10">
    <property type="entry name" value="Dihydrodipicolinate Reductase, domain 2"/>
    <property type="match status" value="1"/>
</dbReference>
<dbReference type="Gene3D" id="3.40.50.720">
    <property type="entry name" value="NAD(P)-binding Rossmann-like Domain"/>
    <property type="match status" value="1"/>
</dbReference>
<evidence type="ECO:0000256" key="2">
    <source>
        <dbReference type="ARBA" id="ARBA00023002"/>
    </source>
</evidence>
<protein>
    <submittedName>
        <fullName evidence="5">1,5-anhydro-D-fructose reductase</fullName>
        <ecNumber evidence="5">1.1.1.292</ecNumber>
    </submittedName>
</protein>
<dbReference type="InterPro" id="IPR055170">
    <property type="entry name" value="GFO_IDH_MocA-like_dom"/>
</dbReference>
<dbReference type="EMBL" id="CYXO01000017">
    <property type="protein sequence ID" value="CUN20445.1"/>
    <property type="molecule type" value="Genomic_DNA"/>
</dbReference>
<dbReference type="Pfam" id="PF01408">
    <property type="entry name" value="GFO_IDH_MocA"/>
    <property type="match status" value="1"/>
</dbReference>
<name>A0A173V2D8_9FIRM</name>
<dbReference type="OrthoDB" id="9783105at2"/>
<dbReference type="GO" id="GO:0033712">
    <property type="term" value="F:1,5-anhydro-D-fructose reductase (1,5-anhydro-D-mannitol-forming) activity"/>
    <property type="evidence" value="ECO:0007669"/>
    <property type="project" value="UniProtKB-EC"/>
</dbReference>
<sequence>MKKIKWGVIGTAGIARSCTIPGMIQAYNCELYAIAGRSIDKAEQFKEKFGFEKAYGSYKELLDDPEVEAVYIALPNTLHYEWAVKAMKSGKHVLCEKPLAPCEKQVKELFDKAKENHVYLMEAFAYQHSPYITAIKKEIEDGTIGEVRYIDSAFITSDYNKENIRMRRETLGGCTYDLGVYSTSLTLGLLNEEPAKVEASAIFSEEKIDKLTSVVMEFADGKKAAFTCGMTFATDQDRRLDRLEIDGTKGSITGTKFSFNGDGELSYTIRTAEGQEEVKTVEVPQNYRLEVEQFGRCIDENEKPAVTEEFSLKNVRLVERILEEIGY</sequence>
<dbReference type="GO" id="GO:0000166">
    <property type="term" value="F:nucleotide binding"/>
    <property type="evidence" value="ECO:0007669"/>
    <property type="project" value="InterPro"/>
</dbReference>
<dbReference type="InterPro" id="IPR050984">
    <property type="entry name" value="Gfo/Idh/MocA_domain"/>
</dbReference>
<dbReference type="RefSeq" id="WP_055214943.1">
    <property type="nucleotide sequence ID" value="NZ_CAXSPU010000001.1"/>
</dbReference>
<dbReference type="Pfam" id="PF22725">
    <property type="entry name" value="GFO_IDH_MocA_C3"/>
    <property type="match status" value="1"/>
</dbReference>
<dbReference type="InterPro" id="IPR000683">
    <property type="entry name" value="Gfo/Idh/MocA-like_OxRdtase_N"/>
</dbReference>
<keyword evidence="2 5" id="KW-0560">Oxidoreductase</keyword>
<dbReference type="SUPFAM" id="SSF55347">
    <property type="entry name" value="Glyceraldehyde-3-phosphate dehydrogenase-like, C-terminal domain"/>
    <property type="match status" value="1"/>
</dbReference>
<evidence type="ECO:0000313" key="6">
    <source>
        <dbReference type="Proteomes" id="UP000095597"/>
    </source>
</evidence>
<dbReference type="EC" id="1.1.1.292" evidence="5"/>
<dbReference type="PANTHER" id="PTHR22604:SF105">
    <property type="entry name" value="TRANS-1,2-DIHYDROBENZENE-1,2-DIOL DEHYDROGENASE"/>
    <property type="match status" value="1"/>
</dbReference>